<sequence>MRTYKVNVTRDDKWWMITVPELDGYVTADGAINLSDTTQARRLSDVPKEAADFICTVTDSAPSAVKLDITISVDGIDVTDRRNRVANDRELAERHAAAAQAEARQLARDLAAHGVAVRDVGEVLGVSFQRAQQLISA</sequence>
<proteinExistence type="predicted"/>
<comment type="caution">
    <text evidence="1">The sequence shown here is derived from an EMBL/GenBank/DDBJ whole genome shotgun (WGS) entry which is preliminary data.</text>
</comment>
<gene>
    <name evidence="1" type="ORF">KL859_14835</name>
</gene>
<organism evidence="1 2">
    <name type="scientific">Mycolicibacterium goodii</name>
    <name type="common">Mycobacterium goodii</name>
    <dbReference type="NCBI Taxonomy" id="134601"/>
    <lineage>
        <taxon>Bacteria</taxon>
        <taxon>Bacillati</taxon>
        <taxon>Actinomycetota</taxon>
        <taxon>Actinomycetes</taxon>
        <taxon>Mycobacteriales</taxon>
        <taxon>Mycobacteriaceae</taxon>
        <taxon>Mycolicibacterium</taxon>
    </lineage>
</organism>
<evidence type="ECO:0000313" key="1">
    <source>
        <dbReference type="EMBL" id="MBU8824138.1"/>
    </source>
</evidence>
<name>A0ABS6HS32_MYCGD</name>
<keyword evidence="2" id="KW-1185">Reference proteome</keyword>
<dbReference type="EMBL" id="JAHBOM010000010">
    <property type="protein sequence ID" value="MBU8824138.1"/>
    <property type="molecule type" value="Genomic_DNA"/>
</dbReference>
<dbReference type="Proteomes" id="UP000696413">
    <property type="component" value="Unassembled WGS sequence"/>
</dbReference>
<evidence type="ECO:0000313" key="2">
    <source>
        <dbReference type="Proteomes" id="UP000696413"/>
    </source>
</evidence>
<reference evidence="1 2" key="1">
    <citation type="submission" date="2021-05" db="EMBL/GenBank/DDBJ databases">
        <title>Draft Genome Sequences of Clinical Respiratory Isolates of Mycobacterium goodii Recovered in Ireland.</title>
        <authorList>
            <person name="Flanagan P.R."/>
            <person name="Mok S."/>
            <person name="Roycroft E."/>
            <person name="Rogers T.R."/>
            <person name="Fitzgibbon M."/>
        </authorList>
    </citation>
    <scope>NUCLEOTIDE SEQUENCE [LARGE SCALE GENOMIC DNA]</scope>
    <source>
        <strain evidence="1 2">14IE55</strain>
    </source>
</reference>
<protein>
    <submittedName>
        <fullName evidence="1">HicB family toxin-antitoxin system</fullName>
    </submittedName>
</protein>
<accession>A0ABS6HS32</accession>
<dbReference type="RefSeq" id="WP_214394987.1">
    <property type="nucleotide sequence ID" value="NZ_JAHBOL010000014.1"/>
</dbReference>